<dbReference type="SUPFAM" id="SSF52096">
    <property type="entry name" value="ClpP/crotonase"/>
    <property type="match status" value="1"/>
</dbReference>
<feature type="domain" description="Tail specific protease" evidence="3">
    <location>
        <begin position="265"/>
        <end position="408"/>
    </location>
</feature>
<dbReference type="EC" id="3.4.-.-" evidence="4"/>
<dbReference type="InterPro" id="IPR029045">
    <property type="entry name" value="ClpP/crotonase-like_dom_sf"/>
</dbReference>
<keyword evidence="2" id="KW-0732">Signal</keyword>
<sequence length="532" mass="57798">MTHIKIKAPLAIGFFIFTLAGCGGGGSNTPTQPRQPTPPVASGPTWQPGVYEPSANFAARCASVRTGNDPISGLPYPDVAGSALTEKLWLRSWTDETYLWFDEVPDNNPANFTVAAYFDQLKTDARTASGKLKDNFHFSEPTDEYNERTQVGTSSEYGIKWEFVSLRAPRELIVRYTEPDSPAAAAQISRGASLKRINNIDFVNTENDNEIDTINAALFPSDPGASYTFEFEDLNGELFSVDLTSANIELSPVQNVSILSTNVGRVGYMQFNTFITPAQGDLIDAFQRFVDENVSELVIDLRYNGGGSLALSSQIAYMVAGPNQTNNSDFERILYNSKRSAPDPIPFYDREIDYVNGFFTDNTLPSPALTRVFVLSSDNTCSASESLINGLRGIDVEVILIGDTTCGKPFGFFPEDNCGTTYFTIQLQGVNEKGFGDYADGFSPVASPVFDDEVRGCSVADDFTQALGSPDEAMLGAALYFAENGTCPEGLASPQSDIDSLQQGTGPAIAAPNRFIESIVNDDRTIIKKRAN</sequence>
<proteinExistence type="predicted"/>
<feature type="region of interest" description="Disordered" evidence="1">
    <location>
        <begin position="26"/>
        <end position="45"/>
    </location>
</feature>
<dbReference type="EMBL" id="JBHSGU010000002">
    <property type="protein sequence ID" value="MFC4699911.1"/>
    <property type="molecule type" value="Genomic_DNA"/>
</dbReference>
<name>A0ABV9LTS0_9ALTE</name>
<dbReference type="Gene3D" id="3.90.226.10">
    <property type="entry name" value="2-enoyl-CoA Hydratase, Chain A, domain 1"/>
    <property type="match status" value="1"/>
</dbReference>
<reference evidence="5" key="1">
    <citation type="journal article" date="2019" name="Int. J. Syst. Evol. Microbiol.">
        <title>The Global Catalogue of Microorganisms (GCM) 10K type strain sequencing project: providing services to taxonomists for standard genome sequencing and annotation.</title>
        <authorList>
            <consortium name="The Broad Institute Genomics Platform"/>
            <consortium name="The Broad Institute Genome Sequencing Center for Infectious Disease"/>
            <person name="Wu L."/>
            <person name="Ma J."/>
        </authorList>
    </citation>
    <scope>NUCLEOTIDE SEQUENCE [LARGE SCALE GENOMIC DNA]</scope>
    <source>
        <strain evidence="5">KACC 12507</strain>
    </source>
</reference>
<accession>A0ABV9LTS0</accession>
<dbReference type="Proteomes" id="UP001595897">
    <property type="component" value="Unassembled WGS sequence"/>
</dbReference>
<organism evidence="4 5">
    <name type="scientific">Glaciecola siphonariae</name>
    <dbReference type="NCBI Taxonomy" id="521012"/>
    <lineage>
        <taxon>Bacteria</taxon>
        <taxon>Pseudomonadati</taxon>
        <taxon>Pseudomonadota</taxon>
        <taxon>Gammaproteobacteria</taxon>
        <taxon>Alteromonadales</taxon>
        <taxon>Alteromonadaceae</taxon>
        <taxon>Glaciecola</taxon>
    </lineage>
</organism>
<dbReference type="RefSeq" id="WP_382406877.1">
    <property type="nucleotide sequence ID" value="NZ_JBHSGU010000002.1"/>
</dbReference>
<dbReference type="InterPro" id="IPR005151">
    <property type="entry name" value="Tail-specific_protease"/>
</dbReference>
<protein>
    <submittedName>
        <fullName evidence="4">S41 family peptidase</fullName>
        <ecNumber evidence="4">3.4.-.-</ecNumber>
    </submittedName>
</protein>
<dbReference type="PANTHER" id="PTHR32060:SF30">
    <property type="entry name" value="CARBOXY-TERMINAL PROCESSING PROTEASE CTPA"/>
    <property type="match status" value="1"/>
</dbReference>
<keyword evidence="5" id="KW-1185">Reference proteome</keyword>
<gene>
    <name evidence="4" type="ORF">ACFO4O_07080</name>
</gene>
<dbReference type="Pfam" id="PF03572">
    <property type="entry name" value="Peptidase_S41"/>
    <property type="match status" value="1"/>
</dbReference>
<dbReference type="GO" id="GO:0016787">
    <property type="term" value="F:hydrolase activity"/>
    <property type="evidence" value="ECO:0007669"/>
    <property type="project" value="UniProtKB-KW"/>
</dbReference>
<dbReference type="Gene3D" id="2.30.42.10">
    <property type="match status" value="1"/>
</dbReference>
<evidence type="ECO:0000313" key="5">
    <source>
        <dbReference type="Proteomes" id="UP001595897"/>
    </source>
</evidence>
<feature type="signal peptide" evidence="2">
    <location>
        <begin position="1"/>
        <end position="20"/>
    </location>
</feature>
<dbReference type="PROSITE" id="PS51257">
    <property type="entry name" value="PROKAR_LIPOPROTEIN"/>
    <property type="match status" value="1"/>
</dbReference>
<dbReference type="Gene3D" id="3.30.750.170">
    <property type="match status" value="1"/>
</dbReference>
<comment type="caution">
    <text evidence="4">The sequence shown here is derived from an EMBL/GenBank/DDBJ whole genome shotgun (WGS) entry which is preliminary data.</text>
</comment>
<feature type="chain" id="PRO_5046438713" evidence="2">
    <location>
        <begin position="21"/>
        <end position="532"/>
    </location>
</feature>
<dbReference type="InterPro" id="IPR036034">
    <property type="entry name" value="PDZ_sf"/>
</dbReference>
<evidence type="ECO:0000256" key="1">
    <source>
        <dbReference type="SAM" id="MobiDB-lite"/>
    </source>
</evidence>
<evidence type="ECO:0000313" key="4">
    <source>
        <dbReference type="EMBL" id="MFC4699911.1"/>
    </source>
</evidence>
<evidence type="ECO:0000259" key="3">
    <source>
        <dbReference type="Pfam" id="PF03572"/>
    </source>
</evidence>
<dbReference type="CDD" id="cd07561">
    <property type="entry name" value="Peptidase_S41_CPP_like"/>
    <property type="match status" value="1"/>
</dbReference>
<dbReference type="PANTHER" id="PTHR32060">
    <property type="entry name" value="TAIL-SPECIFIC PROTEASE"/>
    <property type="match status" value="1"/>
</dbReference>
<evidence type="ECO:0000256" key="2">
    <source>
        <dbReference type="SAM" id="SignalP"/>
    </source>
</evidence>
<keyword evidence="4" id="KW-0378">Hydrolase</keyword>